<feature type="transmembrane region" description="Helical" evidence="1">
    <location>
        <begin position="6"/>
        <end position="24"/>
    </location>
</feature>
<sequence>MNFDPLFLTIGLAALAVAVYLKVGQIKRRRIMERRIKQAIEQATVNRARAETRGHLLAGEREWRGS</sequence>
<keyword evidence="1" id="KW-0472">Membrane</keyword>
<proteinExistence type="predicted"/>
<evidence type="ECO:0008006" key="3">
    <source>
        <dbReference type="Google" id="ProtNLM"/>
    </source>
</evidence>
<keyword evidence="1" id="KW-1133">Transmembrane helix</keyword>
<evidence type="ECO:0000256" key="1">
    <source>
        <dbReference type="SAM" id="Phobius"/>
    </source>
</evidence>
<name>A0AAU7YVC9_9CAUD</name>
<evidence type="ECO:0000313" key="2">
    <source>
        <dbReference type="EMBL" id="XCB08946.1"/>
    </source>
</evidence>
<accession>A0AAU7YVC9</accession>
<organism evidence="2">
    <name type="scientific">Stenotrophomonas phage vB_SmaS_QH3</name>
    <dbReference type="NCBI Taxonomy" id="3229738"/>
    <lineage>
        <taxon>Viruses</taxon>
        <taxon>Duplodnaviria</taxon>
        <taxon>Heunggongvirae</taxon>
        <taxon>Uroviricota</taxon>
        <taxon>Caudoviricetes</taxon>
        <taxon>Jondennisvirinae</taxon>
        <taxon>Septimatrevirus</taxon>
    </lineage>
</organism>
<dbReference type="EMBL" id="PP932004">
    <property type="protein sequence ID" value="XCB08946.1"/>
    <property type="molecule type" value="Genomic_DNA"/>
</dbReference>
<reference evidence="2" key="1">
    <citation type="submission" date="2024-06" db="EMBL/GenBank/DDBJ databases">
        <authorList>
            <person name="Cheng P."/>
            <person name="A X."/>
        </authorList>
    </citation>
    <scope>NUCLEOTIDE SEQUENCE</scope>
</reference>
<protein>
    <recommendedName>
        <fullName evidence="3">Preprotein translocase subunit YajC</fullName>
    </recommendedName>
</protein>
<keyword evidence="1" id="KW-0812">Transmembrane</keyword>